<sequence length="80" mass="9361">MDEKPTRSHAERQRRYRNRKRDGIPTDEQFAKELCRVVFENLDNAGFKPVDAVSTARSRLLDRFSFDGINRVIVRHGASR</sequence>
<protein>
    <submittedName>
        <fullName evidence="2">Uncharacterized protein</fullName>
    </submittedName>
</protein>
<evidence type="ECO:0000313" key="3">
    <source>
        <dbReference type="Proteomes" id="UP000594015"/>
    </source>
</evidence>
<accession>A0AAE7NJ93</accession>
<gene>
    <name evidence="2" type="ORF">WN72_07905</name>
</gene>
<feature type="region of interest" description="Disordered" evidence="1">
    <location>
        <begin position="1"/>
        <end position="24"/>
    </location>
</feature>
<dbReference type="EMBL" id="CP030050">
    <property type="protein sequence ID" value="QOZ66342.1"/>
    <property type="molecule type" value="Genomic_DNA"/>
</dbReference>
<dbReference type="Proteomes" id="UP000594015">
    <property type="component" value="Chromosome"/>
</dbReference>
<reference evidence="2 3" key="1">
    <citation type="submission" date="2018-06" db="EMBL/GenBank/DDBJ databases">
        <title>Comparative genomics of Bradyrhizobium nodulating Arachidis hypogaea.</title>
        <authorList>
            <person name="Li Y."/>
        </authorList>
    </citation>
    <scope>NUCLEOTIDE SEQUENCE [LARGE SCALE GENOMIC DNA]</scope>
    <source>
        <strain evidence="2 3">CCBAU 051107</strain>
    </source>
</reference>
<organism evidence="2 3">
    <name type="scientific">Bradyrhizobium arachidis</name>
    <dbReference type="NCBI Taxonomy" id="858423"/>
    <lineage>
        <taxon>Bacteria</taxon>
        <taxon>Pseudomonadati</taxon>
        <taxon>Pseudomonadota</taxon>
        <taxon>Alphaproteobacteria</taxon>
        <taxon>Hyphomicrobiales</taxon>
        <taxon>Nitrobacteraceae</taxon>
        <taxon>Bradyrhizobium</taxon>
    </lineage>
</organism>
<evidence type="ECO:0000256" key="1">
    <source>
        <dbReference type="SAM" id="MobiDB-lite"/>
    </source>
</evidence>
<name>A0AAE7NJ93_9BRAD</name>
<evidence type="ECO:0000313" key="2">
    <source>
        <dbReference type="EMBL" id="QOZ66342.1"/>
    </source>
</evidence>
<dbReference type="KEGG" id="barh:WN72_07905"/>
<feature type="compositionally biased region" description="Basic and acidic residues" evidence="1">
    <location>
        <begin position="1"/>
        <end position="13"/>
    </location>
</feature>
<dbReference type="AlphaFoldDB" id="A0AAE7NJ93"/>
<proteinExistence type="predicted"/>
<dbReference type="RefSeq" id="WP_092216781.1">
    <property type="nucleotide sequence ID" value="NZ_CP030050.1"/>
</dbReference>